<feature type="compositionally biased region" description="Pro residues" evidence="19">
    <location>
        <begin position="527"/>
        <end position="536"/>
    </location>
</feature>
<evidence type="ECO:0000313" key="22">
    <source>
        <dbReference type="Proteomes" id="UP000472270"/>
    </source>
</evidence>
<dbReference type="Ensembl" id="ENSSRHT00000064391.1">
    <property type="protein sequence ID" value="ENSSRHP00000062657.1"/>
    <property type="gene ID" value="ENSSRHG00000031002.1"/>
</dbReference>
<dbReference type="SMART" id="SM00322">
    <property type="entry name" value="KH"/>
    <property type="match status" value="1"/>
</dbReference>
<evidence type="ECO:0000256" key="7">
    <source>
        <dbReference type="ARBA" id="ARBA00022728"/>
    </source>
</evidence>
<dbReference type="GO" id="GO:0045131">
    <property type="term" value="F:pre-mRNA branch point binding"/>
    <property type="evidence" value="ECO:0007669"/>
    <property type="project" value="UniProtKB-UniRule"/>
</dbReference>
<dbReference type="GO" id="GO:0005654">
    <property type="term" value="C:nucleoplasm"/>
    <property type="evidence" value="ECO:0007669"/>
    <property type="project" value="UniProtKB-ARBA"/>
</dbReference>
<dbReference type="CDD" id="cd22382">
    <property type="entry name" value="KH-I_SF1"/>
    <property type="match status" value="1"/>
</dbReference>
<evidence type="ECO:0000313" key="21">
    <source>
        <dbReference type="Ensembl" id="ENSSRHP00000062657.1"/>
    </source>
</evidence>
<dbReference type="GO" id="GO:0048024">
    <property type="term" value="P:regulation of mRNA splicing, via spliceosome"/>
    <property type="evidence" value="ECO:0007669"/>
    <property type="project" value="TreeGrafter"/>
</dbReference>
<evidence type="ECO:0000256" key="12">
    <source>
        <dbReference type="ARBA" id="ARBA00023015"/>
    </source>
</evidence>
<feature type="domain" description="CCHC-type" evidence="20">
    <location>
        <begin position="278"/>
        <end position="292"/>
    </location>
</feature>
<evidence type="ECO:0000256" key="11">
    <source>
        <dbReference type="ARBA" id="ARBA00022990"/>
    </source>
</evidence>
<keyword evidence="12" id="KW-0805">Transcription regulation</keyword>
<dbReference type="Pfam" id="PF16275">
    <property type="entry name" value="SF1-HH"/>
    <property type="match status" value="1"/>
</dbReference>
<dbReference type="Pfam" id="PF00098">
    <property type="entry name" value="zf-CCHC"/>
    <property type="match status" value="1"/>
</dbReference>
<dbReference type="InterPro" id="IPR036612">
    <property type="entry name" value="KH_dom_type_1_sf"/>
</dbReference>
<evidence type="ECO:0000256" key="5">
    <source>
        <dbReference type="ARBA" id="ARBA00022664"/>
    </source>
</evidence>
<dbReference type="PANTHER" id="PTHR11208">
    <property type="entry name" value="RNA-BINDING PROTEIN RELATED"/>
    <property type="match status" value="1"/>
</dbReference>
<dbReference type="GO" id="GO:0000398">
    <property type="term" value="P:mRNA splicing, via spliceosome"/>
    <property type="evidence" value="ECO:0007669"/>
    <property type="project" value="UniProtKB-UniRule"/>
</dbReference>
<comment type="function">
    <text evidence="18">Necessary for the splicing of pre-mRNA. Has a role in the recognition of the branch site (5'-UACUAAC-3'), the pyrimidine tract and the 3'-splice site at the 3'-end of introns.</text>
</comment>
<keyword evidence="14 18" id="KW-0508">mRNA splicing</keyword>
<dbReference type="Gene3D" id="3.30.1370.10">
    <property type="entry name" value="K Homology domain, type 1"/>
    <property type="match status" value="1"/>
</dbReference>
<dbReference type="Pfam" id="PF22675">
    <property type="entry name" value="KH-I_KHDC4-BBP"/>
    <property type="match status" value="1"/>
</dbReference>
<dbReference type="InterPro" id="IPR004087">
    <property type="entry name" value="KH_dom"/>
</dbReference>
<sequence>DASWENGTYDFGQKKRKRSRWSSETPDQKTVIPGMPTVIPPGLSRDQERAYIVQLQIEDLTRKLRTGDLGIPVNPEDRSPSPEPIYNSEGKRLNTREYRTRKKLEEERHSLITEMVGLNPEFKPPADYKPPATRVSDKVMIPQDEYPEINFVGLLIGPRGNTLKNIEKECCAKIMIRGKGSVKEGKVGRKDGQMLPGEDEPLHALVTANTMENVKKAVEQIRNILKQGIETPEDQNDLRKMQLRELARLNGTLREDDNRILRPWQSTEPRSITNTTVCTKCGGAGHISSDCKFTSSFAQRPGEPPQSAQDKARMDKEYLSLMAELGEAPIPASSGGHSNPPPSGPRPAGPNNNQPPPNRPPWMNSGPTDNRNFHGMHQGPGGPHNFPPPMPSMGGPPMPPNPNGMPPPWMQPPPPPMSQGPAPPGHPMGPLPPWQQQAPPLPPTSSMATSAPLPWQQNTTTTSTPATGNLPPWQQPQHTATSATQPPLPMGTPSMVPPPPGVQPPLPPGAPPPPPPPPPGSAGMMYAPPPPPPPMDPNFVTMMGIPGMPPYGMPPAPPPPPPQS</sequence>
<feature type="compositionally biased region" description="Pro residues" evidence="19">
    <location>
        <begin position="486"/>
        <end position="520"/>
    </location>
</feature>
<gene>
    <name evidence="21" type="primary">LOC107742321</name>
</gene>
<dbReference type="InterPro" id="IPR032570">
    <property type="entry name" value="SF1-HH"/>
</dbReference>
<feature type="region of interest" description="Disordered" evidence="19">
    <location>
        <begin position="328"/>
        <end position="564"/>
    </location>
</feature>
<feature type="compositionally biased region" description="Pro residues" evidence="19">
    <location>
        <begin position="547"/>
        <end position="564"/>
    </location>
</feature>
<keyword evidence="5 18" id="KW-0507">mRNA processing</keyword>
<dbReference type="PANTHER" id="PTHR11208:SF45">
    <property type="entry name" value="SPLICING FACTOR 1"/>
    <property type="match status" value="1"/>
</dbReference>
<dbReference type="GO" id="GO:0003729">
    <property type="term" value="F:mRNA binding"/>
    <property type="evidence" value="ECO:0007669"/>
    <property type="project" value="TreeGrafter"/>
</dbReference>
<evidence type="ECO:0000256" key="6">
    <source>
        <dbReference type="ARBA" id="ARBA00022723"/>
    </source>
</evidence>
<organism evidence="21 22">
    <name type="scientific">Sinocyclocheilus rhinocerous</name>
    <dbReference type="NCBI Taxonomy" id="307959"/>
    <lineage>
        <taxon>Eukaryota</taxon>
        <taxon>Metazoa</taxon>
        <taxon>Chordata</taxon>
        <taxon>Craniata</taxon>
        <taxon>Vertebrata</taxon>
        <taxon>Euteleostomi</taxon>
        <taxon>Actinopterygii</taxon>
        <taxon>Neopterygii</taxon>
        <taxon>Teleostei</taxon>
        <taxon>Ostariophysi</taxon>
        <taxon>Cypriniformes</taxon>
        <taxon>Cyprinidae</taxon>
        <taxon>Cyprininae</taxon>
        <taxon>Sinocyclocheilus</taxon>
    </lineage>
</organism>
<accession>A0A673K895</accession>
<evidence type="ECO:0000256" key="9">
    <source>
        <dbReference type="ARBA" id="ARBA00022833"/>
    </source>
</evidence>
<dbReference type="InterPro" id="IPR045071">
    <property type="entry name" value="BBP-like"/>
</dbReference>
<evidence type="ECO:0000256" key="16">
    <source>
        <dbReference type="ARBA" id="ARBA00055181"/>
    </source>
</evidence>
<evidence type="ECO:0000256" key="3">
    <source>
        <dbReference type="ARBA" id="ARBA00022491"/>
    </source>
</evidence>
<feature type="compositionally biased region" description="Pro residues" evidence="19">
    <location>
        <begin position="385"/>
        <end position="443"/>
    </location>
</feature>
<evidence type="ECO:0000256" key="1">
    <source>
        <dbReference type="ARBA" id="ARBA00004123"/>
    </source>
</evidence>
<reference evidence="21" key="1">
    <citation type="submission" date="2025-08" db="UniProtKB">
        <authorList>
            <consortium name="Ensembl"/>
        </authorList>
    </citation>
    <scope>IDENTIFICATION</scope>
</reference>
<keyword evidence="3" id="KW-0678">Repressor</keyword>
<comment type="subcellular location">
    <subcellularLocation>
        <location evidence="1 18">Nucleus</location>
    </subcellularLocation>
</comment>
<dbReference type="FunFam" id="3.30.1370.10:FF:000016">
    <property type="entry name" value="Putative splicing factor 1"/>
    <property type="match status" value="1"/>
</dbReference>
<dbReference type="Proteomes" id="UP000472270">
    <property type="component" value="Unassembled WGS sequence"/>
</dbReference>
<keyword evidence="22" id="KW-1185">Reference proteome</keyword>
<keyword evidence="9 18" id="KW-0862">Zinc</keyword>
<evidence type="ECO:0000256" key="4">
    <source>
        <dbReference type="ARBA" id="ARBA00022553"/>
    </source>
</evidence>
<keyword evidence="6 18" id="KW-0479">Metal-binding</keyword>
<dbReference type="GO" id="GO:0008270">
    <property type="term" value="F:zinc ion binding"/>
    <property type="evidence" value="ECO:0007669"/>
    <property type="project" value="UniProtKB-UniRule"/>
</dbReference>
<keyword evidence="11" id="KW-0007">Acetylation</keyword>
<dbReference type="AlphaFoldDB" id="A0A673K895"/>
<evidence type="ECO:0000256" key="13">
    <source>
        <dbReference type="ARBA" id="ARBA00023163"/>
    </source>
</evidence>
<dbReference type="InterPro" id="IPR047086">
    <property type="entry name" value="SF1-HH_sf"/>
</dbReference>
<dbReference type="Gene3D" id="6.10.140.1790">
    <property type="match status" value="1"/>
</dbReference>
<comment type="similarity">
    <text evidence="2 18">Belongs to the BBP/SF1 family.</text>
</comment>
<evidence type="ECO:0000256" key="17">
    <source>
        <dbReference type="PROSITE-ProRule" id="PRU00047"/>
    </source>
</evidence>
<keyword evidence="13" id="KW-0804">Transcription</keyword>
<dbReference type="InterPro" id="IPR055256">
    <property type="entry name" value="KH_1_KHDC4/BBP-like"/>
</dbReference>
<evidence type="ECO:0000256" key="15">
    <source>
        <dbReference type="ARBA" id="ARBA00023242"/>
    </source>
</evidence>
<keyword evidence="7 18" id="KW-0747">Spliceosome</keyword>
<feature type="compositionally biased region" description="Polar residues" evidence="19">
    <location>
        <begin position="475"/>
        <end position="485"/>
    </location>
</feature>
<proteinExistence type="inferred from homology"/>
<evidence type="ECO:0000256" key="10">
    <source>
        <dbReference type="ARBA" id="ARBA00022884"/>
    </source>
</evidence>
<dbReference type="SMART" id="SM00343">
    <property type="entry name" value="ZnF_C2HC"/>
    <property type="match status" value="1"/>
</dbReference>
<evidence type="ECO:0000256" key="19">
    <source>
        <dbReference type="SAM" id="MobiDB-lite"/>
    </source>
</evidence>
<keyword evidence="15 18" id="KW-0539">Nucleus</keyword>
<keyword evidence="4" id="KW-0597">Phosphoprotein</keyword>
<evidence type="ECO:0000256" key="14">
    <source>
        <dbReference type="ARBA" id="ARBA00023187"/>
    </source>
</evidence>
<protein>
    <recommendedName>
        <fullName evidence="18">Branchpoint-bridging protein</fullName>
    </recommendedName>
</protein>
<evidence type="ECO:0000256" key="2">
    <source>
        <dbReference type="ARBA" id="ARBA00010382"/>
    </source>
</evidence>
<dbReference type="SUPFAM" id="SSF54791">
    <property type="entry name" value="Eukaryotic type KH-domain (KH-domain type I)"/>
    <property type="match status" value="1"/>
</dbReference>
<dbReference type="GO" id="GO:0005681">
    <property type="term" value="C:spliceosomal complex"/>
    <property type="evidence" value="ECO:0007669"/>
    <property type="project" value="UniProtKB-KW"/>
</dbReference>
<name>A0A673K895_9TELE</name>
<feature type="region of interest" description="Disordered" evidence="19">
    <location>
        <begin position="67"/>
        <end position="89"/>
    </location>
</feature>
<feature type="compositionally biased region" description="Pro residues" evidence="19">
    <location>
        <begin position="339"/>
        <end position="360"/>
    </location>
</feature>
<dbReference type="PROSITE" id="PS50158">
    <property type="entry name" value="ZF_CCHC"/>
    <property type="match status" value="1"/>
</dbReference>
<evidence type="ECO:0000256" key="8">
    <source>
        <dbReference type="ARBA" id="ARBA00022771"/>
    </source>
</evidence>
<keyword evidence="10" id="KW-0694">RNA-binding</keyword>
<evidence type="ECO:0000256" key="18">
    <source>
        <dbReference type="RuleBase" id="RU367126"/>
    </source>
</evidence>
<dbReference type="InterPro" id="IPR001878">
    <property type="entry name" value="Znf_CCHC"/>
</dbReference>
<reference evidence="21" key="2">
    <citation type="submission" date="2025-09" db="UniProtKB">
        <authorList>
            <consortium name="Ensembl"/>
        </authorList>
    </citation>
    <scope>IDENTIFICATION</scope>
</reference>
<evidence type="ECO:0000259" key="20">
    <source>
        <dbReference type="PROSITE" id="PS50158"/>
    </source>
</evidence>
<feature type="region of interest" description="Disordered" evidence="19">
    <location>
        <begin position="1"/>
        <end position="43"/>
    </location>
</feature>
<comment type="function">
    <text evidence="16">Necessary for the ATP-dependent first step of spliceosome assembly. Binds to the intron branch point sequence (BPS) 5'-UACUAAC-3' of the pre-mRNA. May act as transcription repressor.</text>
</comment>
<keyword evidence="8 17" id="KW-0863">Zinc-finger</keyword>